<dbReference type="EMBL" id="CP048739">
    <property type="protein sequence ID" value="QIB75448.1"/>
    <property type="molecule type" value="Genomic_DNA"/>
</dbReference>
<dbReference type="EMBL" id="RZHH01000002">
    <property type="protein sequence ID" value="RYJ14643.1"/>
    <property type="molecule type" value="Genomic_DNA"/>
</dbReference>
<evidence type="ECO:0000313" key="3">
    <source>
        <dbReference type="EMBL" id="QIB75448.1"/>
    </source>
</evidence>
<accession>A0A482TL12</accession>
<reference evidence="3 6" key="2">
    <citation type="submission" date="2020-02" db="EMBL/GenBank/DDBJ databases">
        <title>Whole genome sequence of Halogeometricum borinquense strain wsp4.</title>
        <authorList>
            <person name="Verma D.K."/>
            <person name="Gopal K."/>
            <person name="Prasad E.S."/>
        </authorList>
    </citation>
    <scope>NUCLEOTIDE SEQUENCE [LARGE SCALE GENOMIC DNA]</scope>
    <source>
        <strain evidence="3">Wsp4</strain>
        <strain evidence="6">wsp4</strain>
    </source>
</reference>
<sequence>MKQALVVVTPGKRGRRLIREAGEYATGTDTELVLLTIIPEDEFEEKRRAVSEIGSSDAIYTLEQAEGTAEREAMEIADDVLSELNVSYRAVSTVGRKADTILDVAETEGVDHVFLGGRRRSPAGKALFGDVAQKVLLTFEGPVTLLMGDDELGDEDADTAE</sequence>
<comment type="similarity">
    <text evidence="1">Belongs to the universal stress protein A family.</text>
</comment>
<dbReference type="Pfam" id="PF00582">
    <property type="entry name" value="Usp"/>
    <property type="match status" value="1"/>
</dbReference>
<gene>
    <name evidence="4" type="ORF">ELS19_12250</name>
    <name evidence="3" type="ORF">G3I44_14780</name>
</gene>
<dbReference type="RefSeq" id="WP_006055086.1">
    <property type="nucleotide sequence ID" value="NZ_CP048739.1"/>
</dbReference>
<evidence type="ECO:0000259" key="2">
    <source>
        <dbReference type="Pfam" id="PF00582"/>
    </source>
</evidence>
<evidence type="ECO:0000313" key="5">
    <source>
        <dbReference type="Proteomes" id="UP000294028"/>
    </source>
</evidence>
<feature type="domain" description="UspA" evidence="2">
    <location>
        <begin position="2"/>
        <end position="145"/>
    </location>
</feature>
<dbReference type="Proteomes" id="UP000294028">
    <property type="component" value="Unassembled WGS sequence"/>
</dbReference>
<name>A0A482TL12_9EURY</name>
<dbReference type="PANTHER" id="PTHR46268:SF6">
    <property type="entry name" value="UNIVERSAL STRESS PROTEIN UP12"/>
    <property type="match status" value="1"/>
</dbReference>
<dbReference type="AlphaFoldDB" id="A0A482TL12"/>
<proteinExistence type="inferred from homology"/>
<dbReference type="CDD" id="cd00293">
    <property type="entry name" value="USP-like"/>
    <property type="match status" value="1"/>
</dbReference>
<dbReference type="SUPFAM" id="SSF52402">
    <property type="entry name" value="Adenine nucleotide alpha hydrolases-like"/>
    <property type="match status" value="1"/>
</dbReference>
<evidence type="ECO:0000313" key="4">
    <source>
        <dbReference type="EMBL" id="RYJ14643.1"/>
    </source>
</evidence>
<protein>
    <submittedName>
        <fullName evidence="4">Universal stress protein</fullName>
    </submittedName>
</protein>
<dbReference type="PANTHER" id="PTHR46268">
    <property type="entry name" value="STRESS RESPONSE PROTEIN NHAX"/>
    <property type="match status" value="1"/>
</dbReference>
<dbReference type="OMA" id="ADHIFIA"/>
<evidence type="ECO:0000256" key="1">
    <source>
        <dbReference type="ARBA" id="ARBA00008791"/>
    </source>
</evidence>
<dbReference type="Gene3D" id="3.40.50.620">
    <property type="entry name" value="HUPs"/>
    <property type="match status" value="1"/>
</dbReference>
<dbReference type="InterPro" id="IPR006016">
    <property type="entry name" value="UspA"/>
</dbReference>
<reference evidence="4 5" key="1">
    <citation type="submission" date="2018-12" db="EMBL/GenBank/DDBJ databases">
        <title>Genome analysis provides insights into bioremediation potentialities of Halogeometricum borinquense strain N11.</title>
        <authorList>
            <person name="Najjari A."/>
            <person name="Youssef N."/>
            <person name="Fhoula I."/>
            <person name="Ben Dhia O."/>
            <person name="Mahjoubi M."/>
            <person name="Ouzari H.I."/>
            <person name="Cherif A."/>
        </authorList>
    </citation>
    <scope>NUCLEOTIDE SEQUENCE [LARGE SCALE GENOMIC DNA]</scope>
    <source>
        <strain evidence="4 5">N11</strain>
    </source>
</reference>
<dbReference type="Proteomes" id="UP000465846">
    <property type="component" value="Chromosome"/>
</dbReference>
<organism evidence="4 5">
    <name type="scientific">Halogeometricum borinquense</name>
    <dbReference type="NCBI Taxonomy" id="60847"/>
    <lineage>
        <taxon>Archaea</taxon>
        <taxon>Methanobacteriati</taxon>
        <taxon>Methanobacteriota</taxon>
        <taxon>Stenosarchaea group</taxon>
        <taxon>Halobacteria</taxon>
        <taxon>Halobacteriales</taxon>
        <taxon>Haloferacaceae</taxon>
        <taxon>Halogeometricum</taxon>
    </lineage>
</organism>
<dbReference type="GeneID" id="9992567"/>
<evidence type="ECO:0000313" key="6">
    <source>
        <dbReference type="Proteomes" id="UP000465846"/>
    </source>
</evidence>
<dbReference type="InterPro" id="IPR014729">
    <property type="entry name" value="Rossmann-like_a/b/a_fold"/>
</dbReference>